<protein>
    <submittedName>
        <fullName evidence="2">Uncharacterized protein</fullName>
    </submittedName>
</protein>
<sequence length="638" mass="74913">MKNNSSMIKQPPFLKRFLKMLKSQDAFGHKITLNYQNQPTFKSTFGGIVTVILRILIFGYFLSNLVTVINRSQSAIVNSLYKRDLSFDDTAFDLSRENFDMGIFISYFGKRDGNIQENIHTYFTTQIFQVFFEDDPNTWGTGSDWQQTEIELQLCDESRFLGEKRQAKLINITGNYLCPDKEFNLKLAGGTSSKSAYIIYVTVDYCNQDVLDRRYPNQNLKCKSHNESDEIMPFMNIFFSYLTQYFDHNNYSQQPIVNNIQNNYWPLNKYISNNQMMKYSKNKAITKDSWLTTNLFNDEFTYFSGRLDYTQIGTRYLDAGWSLFSVEIDMDESYVSVDRTVMTMLDAFSIVGGLMGIAFTFVQFFMERIQENLFLSSIISKIFYQTSEDRDIKIDDNYVSGTISPLFRPTTIKCSPQDSSASLSQNLSGDRNHLNESIFRFIKNLKKFKFTFKDLMKYSLRNTCCRIFLGNIGMNKKKIQKYQMYLKAKNNIENEFDIVRVMKTMRRVDLIFKTMFSQYQAFFIPILRYNVLSPNDTALKEADFNQREIQLIKKIEDDQLKIFISQLIVQSQSQKIDKRILKHLSDEFRAILDIEKKNDDFTKNNKIAKSVRITFLKRLQQSIDVNKTQAIDEEDWKI</sequence>
<keyword evidence="1" id="KW-0812">Transmembrane</keyword>
<accession>A0A078B5H3</accession>
<reference evidence="2 3" key="1">
    <citation type="submission" date="2014-06" db="EMBL/GenBank/DDBJ databases">
        <authorList>
            <person name="Swart Estienne"/>
        </authorList>
    </citation>
    <scope>NUCLEOTIDE SEQUENCE [LARGE SCALE GENOMIC DNA]</scope>
    <source>
        <strain evidence="2 3">130c</strain>
    </source>
</reference>
<dbReference type="AlphaFoldDB" id="A0A078B5H3"/>
<gene>
    <name evidence="2" type="primary">Contig16511.g17575</name>
    <name evidence="2" type="ORF">STYLEM_18579</name>
</gene>
<evidence type="ECO:0000313" key="2">
    <source>
        <dbReference type="EMBL" id="CDW89446.1"/>
    </source>
</evidence>
<proteinExistence type="predicted"/>
<dbReference type="OrthoDB" id="294998at2759"/>
<keyword evidence="3" id="KW-1185">Reference proteome</keyword>
<dbReference type="InterPro" id="IPR018247">
    <property type="entry name" value="EF_Hand_1_Ca_BS"/>
</dbReference>
<organism evidence="2 3">
    <name type="scientific">Stylonychia lemnae</name>
    <name type="common">Ciliate</name>
    <dbReference type="NCBI Taxonomy" id="5949"/>
    <lineage>
        <taxon>Eukaryota</taxon>
        <taxon>Sar</taxon>
        <taxon>Alveolata</taxon>
        <taxon>Ciliophora</taxon>
        <taxon>Intramacronucleata</taxon>
        <taxon>Spirotrichea</taxon>
        <taxon>Stichotrichia</taxon>
        <taxon>Sporadotrichida</taxon>
        <taxon>Oxytrichidae</taxon>
        <taxon>Stylonychinae</taxon>
        <taxon>Stylonychia</taxon>
    </lineage>
</organism>
<dbReference type="InParanoid" id="A0A078B5H3"/>
<dbReference type="GO" id="GO:0005634">
    <property type="term" value="C:nucleus"/>
    <property type="evidence" value="ECO:0007669"/>
    <property type="project" value="TreeGrafter"/>
</dbReference>
<evidence type="ECO:0000313" key="3">
    <source>
        <dbReference type="Proteomes" id="UP000039865"/>
    </source>
</evidence>
<name>A0A078B5H3_STYLE</name>
<evidence type="ECO:0000256" key="1">
    <source>
        <dbReference type="SAM" id="Phobius"/>
    </source>
</evidence>
<keyword evidence="1" id="KW-0472">Membrane</keyword>
<dbReference type="PANTHER" id="PTHR31398">
    <property type="entry name" value="MEIOTIC NUCLEAR DIVISION PROTEIN 1 HOMOLOG"/>
    <property type="match status" value="1"/>
</dbReference>
<keyword evidence="1" id="KW-1133">Transmembrane helix</keyword>
<dbReference type="GO" id="GO:0007131">
    <property type="term" value="P:reciprocal meiotic recombination"/>
    <property type="evidence" value="ECO:0007669"/>
    <property type="project" value="TreeGrafter"/>
</dbReference>
<feature type="transmembrane region" description="Helical" evidence="1">
    <location>
        <begin position="347"/>
        <end position="366"/>
    </location>
</feature>
<dbReference type="Proteomes" id="UP000039865">
    <property type="component" value="Unassembled WGS sequence"/>
</dbReference>
<dbReference type="EMBL" id="CCKQ01017554">
    <property type="protein sequence ID" value="CDW89446.1"/>
    <property type="molecule type" value="Genomic_DNA"/>
</dbReference>
<dbReference type="PROSITE" id="PS00018">
    <property type="entry name" value="EF_HAND_1"/>
    <property type="match status" value="1"/>
</dbReference>
<feature type="transmembrane region" description="Helical" evidence="1">
    <location>
        <begin position="43"/>
        <end position="62"/>
    </location>
</feature>
<dbReference type="PANTHER" id="PTHR31398:SF0">
    <property type="entry name" value="MEIOTIC NUCLEAR DIVISION PROTEIN 1 HOMOLOG"/>
    <property type="match status" value="1"/>
</dbReference>